<feature type="site" description="Essential for prephenate dehydratase activity" evidence="19">
    <location>
        <position position="286"/>
    </location>
</feature>
<dbReference type="PROSITE" id="PS51171">
    <property type="entry name" value="PREPHENATE_DEHYDR_3"/>
    <property type="match status" value="1"/>
</dbReference>
<dbReference type="EMBL" id="FUZT01000009">
    <property type="protein sequence ID" value="SKC81294.1"/>
    <property type="molecule type" value="Genomic_DNA"/>
</dbReference>
<evidence type="ECO:0000259" key="21">
    <source>
        <dbReference type="PROSITE" id="PS51168"/>
    </source>
</evidence>
<dbReference type="GO" id="GO:0005737">
    <property type="term" value="C:cytoplasm"/>
    <property type="evidence" value="ECO:0007669"/>
    <property type="project" value="UniProtKB-SubCell"/>
</dbReference>
<protein>
    <recommendedName>
        <fullName evidence="7">Bifunctional chorismate mutase/prephenate dehydratase</fullName>
        <ecNumber evidence="6">4.2.1.51</ecNumber>
    </recommendedName>
    <alternativeName>
        <fullName evidence="17">Chorismate mutase-prephenate dehydratase</fullName>
    </alternativeName>
    <alternativeName>
        <fullName evidence="8">Prephenate dehydratase</fullName>
    </alternativeName>
    <alternativeName>
        <fullName evidence="16">p-protein</fullName>
    </alternativeName>
</protein>
<evidence type="ECO:0000256" key="1">
    <source>
        <dbReference type="ARBA" id="ARBA00000824"/>
    </source>
</evidence>
<feature type="coiled-coil region" evidence="20">
    <location>
        <begin position="4"/>
        <end position="63"/>
    </location>
</feature>
<evidence type="ECO:0000256" key="17">
    <source>
        <dbReference type="ARBA" id="ARBA00031520"/>
    </source>
</evidence>
<dbReference type="GO" id="GO:0004106">
    <property type="term" value="F:chorismate mutase activity"/>
    <property type="evidence" value="ECO:0007669"/>
    <property type="project" value="UniProtKB-EC"/>
</dbReference>
<evidence type="ECO:0000256" key="16">
    <source>
        <dbReference type="ARBA" id="ARBA00031175"/>
    </source>
</evidence>
<evidence type="ECO:0000256" key="20">
    <source>
        <dbReference type="SAM" id="Coils"/>
    </source>
</evidence>
<accession>A0A1T5LZR7</accession>
<comment type="catalytic activity">
    <reaction evidence="1">
        <text>chorismate = prephenate</text>
        <dbReference type="Rhea" id="RHEA:13897"/>
        <dbReference type="ChEBI" id="CHEBI:29748"/>
        <dbReference type="ChEBI" id="CHEBI:29934"/>
        <dbReference type="EC" id="5.4.99.5"/>
    </reaction>
</comment>
<dbReference type="PANTHER" id="PTHR21022:SF19">
    <property type="entry name" value="PREPHENATE DEHYDRATASE-RELATED"/>
    <property type="match status" value="1"/>
</dbReference>
<evidence type="ECO:0000256" key="19">
    <source>
        <dbReference type="PIRSR" id="PIRSR001500-2"/>
    </source>
</evidence>
<evidence type="ECO:0000313" key="25">
    <source>
        <dbReference type="Proteomes" id="UP000190285"/>
    </source>
</evidence>
<keyword evidence="15" id="KW-0511">Multifunctional enzyme</keyword>
<name>A0A1T5LZR7_9FIRM</name>
<dbReference type="SUPFAM" id="SSF48600">
    <property type="entry name" value="Chorismate mutase II"/>
    <property type="match status" value="1"/>
</dbReference>
<dbReference type="RefSeq" id="WP_079493430.1">
    <property type="nucleotide sequence ID" value="NZ_FUZT01000009.1"/>
</dbReference>
<dbReference type="SMART" id="SM00830">
    <property type="entry name" value="CM_2"/>
    <property type="match status" value="1"/>
</dbReference>
<dbReference type="OrthoDB" id="9802281at2"/>
<dbReference type="Gene3D" id="3.40.190.10">
    <property type="entry name" value="Periplasmic binding protein-like II"/>
    <property type="match status" value="2"/>
</dbReference>
<dbReference type="GO" id="GO:0004664">
    <property type="term" value="F:prephenate dehydratase activity"/>
    <property type="evidence" value="ECO:0007669"/>
    <property type="project" value="UniProtKB-EC"/>
</dbReference>
<evidence type="ECO:0000259" key="22">
    <source>
        <dbReference type="PROSITE" id="PS51171"/>
    </source>
</evidence>
<dbReference type="InterPro" id="IPR011279">
    <property type="entry name" value="Chorismate_mutase_GmP"/>
</dbReference>
<dbReference type="NCBIfam" id="TIGR01805">
    <property type="entry name" value="CM_mono_grmpos"/>
    <property type="match status" value="1"/>
</dbReference>
<comment type="subcellular location">
    <subcellularLocation>
        <location evidence="3">Cytoplasm</location>
    </subcellularLocation>
</comment>
<keyword evidence="25" id="KW-1185">Reference proteome</keyword>
<dbReference type="InterPro" id="IPR002701">
    <property type="entry name" value="CM_II_prokaryot"/>
</dbReference>
<evidence type="ECO:0000256" key="13">
    <source>
        <dbReference type="ARBA" id="ARBA00023235"/>
    </source>
</evidence>
<evidence type="ECO:0000256" key="7">
    <source>
        <dbReference type="ARBA" id="ARBA00014401"/>
    </source>
</evidence>
<comment type="pathway">
    <text evidence="4">Amino-acid biosynthesis; L-phenylalanine biosynthesis; phenylpyruvate from prephenate: step 1/1.</text>
</comment>
<evidence type="ECO:0000256" key="14">
    <source>
        <dbReference type="ARBA" id="ARBA00023239"/>
    </source>
</evidence>
<keyword evidence="12" id="KW-0584">Phenylalanine biosynthesis</keyword>
<evidence type="ECO:0000256" key="2">
    <source>
        <dbReference type="ARBA" id="ARBA00002364"/>
    </source>
</evidence>
<dbReference type="EC" id="4.2.1.51" evidence="6"/>
<evidence type="ECO:0000256" key="4">
    <source>
        <dbReference type="ARBA" id="ARBA00004741"/>
    </source>
</evidence>
<dbReference type="UniPathway" id="UPA00120">
    <property type="reaction ID" value="UER00203"/>
</dbReference>
<evidence type="ECO:0000256" key="12">
    <source>
        <dbReference type="ARBA" id="ARBA00023222"/>
    </source>
</evidence>
<evidence type="ECO:0000256" key="11">
    <source>
        <dbReference type="ARBA" id="ARBA00023141"/>
    </source>
</evidence>
<dbReference type="PROSITE" id="PS51671">
    <property type="entry name" value="ACT"/>
    <property type="match status" value="1"/>
</dbReference>
<dbReference type="Gene3D" id="1.20.59.10">
    <property type="entry name" value="Chorismate mutase"/>
    <property type="match status" value="1"/>
</dbReference>
<dbReference type="SUPFAM" id="SSF53850">
    <property type="entry name" value="Periplasmic binding protein-like II"/>
    <property type="match status" value="1"/>
</dbReference>
<dbReference type="Pfam" id="PF01817">
    <property type="entry name" value="CM_2"/>
    <property type="match status" value="1"/>
</dbReference>
<evidence type="ECO:0000256" key="18">
    <source>
        <dbReference type="ARBA" id="ARBA00047848"/>
    </source>
</evidence>
<evidence type="ECO:0000256" key="3">
    <source>
        <dbReference type="ARBA" id="ARBA00004496"/>
    </source>
</evidence>
<comment type="pathway">
    <text evidence="5">Metabolic intermediate biosynthesis; prephenate biosynthesis; prephenate from chorismate: step 1/1.</text>
</comment>
<keyword evidence="9" id="KW-0963">Cytoplasm</keyword>
<gene>
    <name evidence="24" type="ORF">SAMN02194393_03591</name>
</gene>
<dbReference type="PIRSF" id="PIRSF001500">
    <property type="entry name" value="Chor_mut_pdt_Ppr"/>
    <property type="match status" value="1"/>
</dbReference>
<dbReference type="Pfam" id="PF00800">
    <property type="entry name" value="PDT"/>
    <property type="match status" value="1"/>
</dbReference>
<dbReference type="InterPro" id="IPR002912">
    <property type="entry name" value="ACT_dom"/>
</dbReference>
<dbReference type="PANTHER" id="PTHR21022">
    <property type="entry name" value="PREPHENATE DEHYDRATASE P PROTEIN"/>
    <property type="match status" value="1"/>
</dbReference>
<dbReference type="UniPathway" id="UPA00121">
    <property type="reaction ID" value="UER00345"/>
</dbReference>
<dbReference type="PROSITE" id="PS51168">
    <property type="entry name" value="CHORISMATE_MUT_2"/>
    <property type="match status" value="1"/>
</dbReference>
<evidence type="ECO:0000256" key="5">
    <source>
        <dbReference type="ARBA" id="ARBA00004817"/>
    </source>
</evidence>
<dbReference type="GO" id="GO:0046417">
    <property type="term" value="P:chorismate metabolic process"/>
    <property type="evidence" value="ECO:0007669"/>
    <property type="project" value="InterPro"/>
</dbReference>
<dbReference type="SUPFAM" id="SSF55021">
    <property type="entry name" value="ACT-like"/>
    <property type="match status" value="1"/>
</dbReference>
<dbReference type="Proteomes" id="UP000190285">
    <property type="component" value="Unassembled WGS sequence"/>
</dbReference>
<keyword evidence="14" id="KW-0456">Lyase</keyword>
<dbReference type="InterPro" id="IPR008242">
    <property type="entry name" value="Chor_mutase/pphenate_deHydtase"/>
</dbReference>
<evidence type="ECO:0000313" key="24">
    <source>
        <dbReference type="EMBL" id="SKC81294.1"/>
    </source>
</evidence>
<dbReference type="InterPro" id="IPR036263">
    <property type="entry name" value="Chorismate_II_sf"/>
</dbReference>
<evidence type="ECO:0000259" key="23">
    <source>
        <dbReference type="PROSITE" id="PS51671"/>
    </source>
</evidence>
<keyword evidence="11" id="KW-0057">Aromatic amino acid biosynthesis</keyword>
<dbReference type="CDD" id="cd13631">
    <property type="entry name" value="PBP2_Ct-PDT_like"/>
    <property type="match status" value="1"/>
</dbReference>
<feature type="domain" description="ACT" evidence="23">
    <location>
        <begin position="305"/>
        <end position="382"/>
    </location>
</feature>
<evidence type="ECO:0000256" key="10">
    <source>
        <dbReference type="ARBA" id="ARBA00022605"/>
    </source>
</evidence>
<organism evidence="24 25">
    <name type="scientific">Maledivibacter halophilus</name>
    <dbReference type="NCBI Taxonomy" id="36842"/>
    <lineage>
        <taxon>Bacteria</taxon>
        <taxon>Bacillati</taxon>
        <taxon>Bacillota</taxon>
        <taxon>Clostridia</taxon>
        <taxon>Peptostreptococcales</taxon>
        <taxon>Caminicellaceae</taxon>
        <taxon>Maledivibacter</taxon>
    </lineage>
</organism>
<dbReference type="InterPro" id="IPR036979">
    <property type="entry name" value="CM_dom_sf"/>
</dbReference>
<keyword evidence="20" id="KW-0175">Coiled coil</keyword>
<proteinExistence type="predicted"/>
<keyword evidence="13" id="KW-0413">Isomerase</keyword>
<evidence type="ECO:0000256" key="6">
    <source>
        <dbReference type="ARBA" id="ARBA00013147"/>
    </source>
</evidence>
<dbReference type="InterPro" id="IPR045865">
    <property type="entry name" value="ACT-like_dom_sf"/>
</dbReference>
<evidence type="ECO:0000256" key="9">
    <source>
        <dbReference type="ARBA" id="ARBA00022490"/>
    </source>
</evidence>
<dbReference type="AlphaFoldDB" id="A0A1T5LZR7"/>
<dbReference type="InterPro" id="IPR001086">
    <property type="entry name" value="Preph_deHydtase"/>
</dbReference>
<evidence type="ECO:0000256" key="15">
    <source>
        <dbReference type="ARBA" id="ARBA00023268"/>
    </source>
</evidence>
<dbReference type="STRING" id="36842.SAMN02194393_03591"/>
<comment type="function">
    <text evidence="2">Catalyzes the Claisen rearrangement of chorismate to prephenate and the decarboxylation/dehydration of prephenate to phenylpyruvate.</text>
</comment>
<comment type="catalytic activity">
    <reaction evidence="18">
        <text>prephenate + H(+) = 3-phenylpyruvate + CO2 + H2O</text>
        <dbReference type="Rhea" id="RHEA:21648"/>
        <dbReference type="ChEBI" id="CHEBI:15377"/>
        <dbReference type="ChEBI" id="CHEBI:15378"/>
        <dbReference type="ChEBI" id="CHEBI:16526"/>
        <dbReference type="ChEBI" id="CHEBI:18005"/>
        <dbReference type="ChEBI" id="CHEBI:29934"/>
        <dbReference type="EC" id="4.2.1.51"/>
    </reaction>
</comment>
<feature type="domain" description="Chorismate mutase" evidence="21">
    <location>
        <begin position="1"/>
        <end position="88"/>
    </location>
</feature>
<dbReference type="GO" id="GO:0009094">
    <property type="term" value="P:L-phenylalanine biosynthetic process"/>
    <property type="evidence" value="ECO:0007669"/>
    <property type="project" value="UniProtKB-UniPathway"/>
</dbReference>
<sequence length="386" mass="44859">MNELENLRREIDKVDKEIVASFEKRMETVLKIAKYKEKNNIEIFNQAREIEVLKKNILRLKNKRFEKSTERFLNKLMEISRDIQKEHLSDDRGRFFVMEKLDKEPSPVKPSPVNIRVGYQGEPGSFSEEALTQYFKGNVSTHNVREFEDVFEALKKDKIDYGVLPIENSSTGGISEVYDLLRKYGFYIIGERCIKVQHNLAAMKNTKFHEIQEVYSHPQAFKQCGEFFKDYPNIRLIPYKNTAISAKYIGKEQSRSKAAVCSEKAAQLYDLEIIRGDINCNKSNYTRFIIIGKNLTIDNDCNKISIVTTTSHTPGALYKILGFFAKNNLNMMKIESRPIIGRSWEYFFYIDFSGNLNNNSVKQSIEDIEKSSSYFQLLGNYKEHSV</sequence>
<reference evidence="24 25" key="1">
    <citation type="submission" date="2017-02" db="EMBL/GenBank/DDBJ databases">
        <authorList>
            <person name="Peterson S.W."/>
        </authorList>
    </citation>
    <scope>NUCLEOTIDE SEQUENCE [LARGE SCALE GENOMIC DNA]</scope>
    <source>
        <strain evidence="24 25">M1</strain>
    </source>
</reference>
<dbReference type="CDD" id="cd04905">
    <property type="entry name" value="ACT_CM-PDT"/>
    <property type="match status" value="1"/>
</dbReference>
<dbReference type="Gene3D" id="3.30.70.260">
    <property type="match status" value="1"/>
</dbReference>
<keyword evidence="10" id="KW-0028">Amino-acid biosynthesis</keyword>
<feature type="domain" description="Prephenate dehydratase" evidence="22">
    <location>
        <begin position="116"/>
        <end position="293"/>
    </location>
</feature>
<evidence type="ECO:0000256" key="8">
    <source>
        <dbReference type="ARBA" id="ARBA00021872"/>
    </source>
</evidence>